<keyword evidence="8" id="KW-1015">Disulfide bond</keyword>
<evidence type="ECO:0000256" key="4">
    <source>
        <dbReference type="ARBA" id="ARBA00017161"/>
    </source>
</evidence>
<comment type="catalytic activity">
    <reaction evidence="1">
        <text>Preferential cleavage: Arg-|-Xaa, Lys-|-Xaa.</text>
        <dbReference type="EC" id="3.4.21.10"/>
    </reaction>
</comment>
<evidence type="ECO:0000256" key="9">
    <source>
        <dbReference type="RuleBase" id="RU363034"/>
    </source>
</evidence>
<sequence>MCAIDDKCNGICGRRPLAPSHSNPSQAVGGVETLPGSWPWMVSLRAPSKSGFQHTCGGSLVSANWVLTAAHCFKDMRWRPTTWPGILGFSTFSSLPFLCSRHLTNWELLLGAAKLSQPGPDAEVRFPKRMVVHEKYQPSHQINDIALIELEEPILCSDYIQPACLPDGSVNLSSMAHCYITGWGYTHEKCERRGGGEQALKEGAYSSVIYSAKQQDLGRRHNRFGDDDLLPTAKAPSDILKEAKVDLISTQKCNSSDWYYGSIDIHNLCAGFEEGGIDTCQGDSGGPLVCREDRSERYWVVGVTSWGLGCARPQKPGVYTSTLSFYNWIQDHVKGVQRTTTPLPQQTSPSSPSSTTHLPAQSSSQTQPPPTPETQTTPTPSTQLEPTAEMSTETTSKRTPRPAPIQPTPVTHTSKPPNTTTPQQPLETHQVEISLVVQPPPSQPEQLTSLRTPTVPIQTETQTETTTSTPTTTTSPYTIRSTTKRKHKQVVISGGYYGSNWPGQRWPRLWRSRQRRSRP</sequence>
<dbReference type="Gene3D" id="2.40.10.10">
    <property type="entry name" value="Trypsin-like serine proteases"/>
    <property type="match status" value="3"/>
</dbReference>
<evidence type="ECO:0000256" key="2">
    <source>
        <dbReference type="ARBA" id="ARBA00009228"/>
    </source>
</evidence>
<keyword evidence="12" id="KW-1185">Reference proteome</keyword>
<name>A0ABM5GK71_9SAUR</name>
<dbReference type="PROSITE" id="PS50240">
    <property type="entry name" value="TRYPSIN_DOM"/>
    <property type="match status" value="1"/>
</dbReference>
<keyword evidence="7 9" id="KW-0720">Serine protease</keyword>
<dbReference type="SMART" id="SM00020">
    <property type="entry name" value="Tryp_SPc"/>
    <property type="match status" value="1"/>
</dbReference>
<dbReference type="PROSITE" id="PS00134">
    <property type="entry name" value="TRYPSIN_HIS"/>
    <property type="match status" value="1"/>
</dbReference>
<dbReference type="SUPFAM" id="SSF50494">
    <property type="entry name" value="Trypsin-like serine proteases"/>
    <property type="match status" value="1"/>
</dbReference>
<feature type="region of interest" description="Disordered" evidence="10">
    <location>
        <begin position="338"/>
        <end position="425"/>
    </location>
</feature>
<dbReference type="CDD" id="cd00190">
    <property type="entry name" value="Tryp_SPc"/>
    <property type="match status" value="1"/>
</dbReference>
<dbReference type="PANTHER" id="PTHR24252:SF8">
    <property type="entry name" value="ACROSIN"/>
    <property type="match status" value="1"/>
</dbReference>
<evidence type="ECO:0000256" key="1">
    <source>
        <dbReference type="ARBA" id="ARBA00001656"/>
    </source>
</evidence>
<dbReference type="Pfam" id="PF00089">
    <property type="entry name" value="Trypsin"/>
    <property type="match status" value="3"/>
</dbReference>
<comment type="similarity">
    <text evidence="2">Belongs to the peptidase S1 family. Snake venom subfamily.</text>
</comment>
<dbReference type="Proteomes" id="UP001652642">
    <property type="component" value="Chromosome 5"/>
</dbReference>
<evidence type="ECO:0000259" key="11">
    <source>
        <dbReference type="PROSITE" id="PS50240"/>
    </source>
</evidence>
<evidence type="ECO:0000313" key="13">
    <source>
        <dbReference type="RefSeq" id="XP_072858049.1"/>
    </source>
</evidence>
<keyword evidence="5 9" id="KW-0645">Protease</keyword>
<dbReference type="InterPro" id="IPR001314">
    <property type="entry name" value="Peptidase_S1A"/>
</dbReference>
<evidence type="ECO:0000256" key="8">
    <source>
        <dbReference type="ARBA" id="ARBA00023157"/>
    </source>
</evidence>
<organism evidence="12 13">
    <name type="scientific">Pogona vitticeps</name>
    <name type="common">central bearded dragon</name>
    <dbReference type="NCBI Taxonomy" id="103695"/>
    <lineage>
        <taxon>Eukaryota</taxon>
        <taxon>Metazoa</taxon>
        <taxon>Chordata</taxon>
        <taxon>Craniata</taxon>
        <taxon>Vertebrata</taxon>
        <taxon>Euteleostomi</taxon>
        <taxon>Lepidosauria</taxon>
        <taxon>Squamata</taxon>
        <taxon>Bifurcata</taxon>
        <taxon>Unidentata</taxon>
        <taxon>Episquamata</taxon>
        <taxon>Toxicofera</taxon>
        <taxon>Iguania</taxon>
        <taxon>Acrodonta</taxon>
        <taxon>Agamidae</taxon>
        <taxon>Amphibolurinae</taxon>
        <taxon>Pogona</taxon>
    </lineage>
</organism>
<dbReference type="PANTHER" id="PTHR24252">
    <property type="entry name" value="ACROSIN-RELATED"/>
    <property type="match status" value="1"/>
</dbReference>
<dbReference type="RefSeq" id="XP_072858049.1">
    <property type="nucleotide sequence ID" value="XM_073001948.1"/>
</dbReference>
<dbReference type="PRINTS" id="PR00722">
    <property type="entry name" value="CHYMOTRYPSIN"/>
</dbReference>
<dbReference type="PROSITE" id="PS00135">
    <property type="entry name" value="TRYPSIN_SER"/>
    <property type="match status" value="1"/>
</dbReference>
<evidence type="ECO:0000256" key="5">
    <source>
        <dbReference type="ARBA" id="ARBA00022670"/>
    </source>
</evidence>
<evidence type="ECO:0000256" key="3">
    <source>
        <dbReference type="ARBA" id="ARBA00012050"/>
    </source>
</evidence>
<dbReference type="GeneID" id="110084408"/>
<evidence type="ECO:0000256" key="6">
    <source>
        <dbReference type="ARBA" id="ARBA00022801"/>
    </source>
</evidence>
<dbReference type="EC" id="3.4.21.10" evidence="3"/>
<accession>A0ABM5GK71</accession>
<dbReference type="InterPro" id="IPR043504">
    <property type="entry name" value="Peptidase_S1_PA_chymotrypsin"/>
</dbReference>
<feature type="compositionally biased region" description="Low complexity" evidence="10">
    <location>
        <begin position="373"/>
        <end position="387"/>
    </location>
</feature>
<feature type="region of interest" description="Disordered" evidence="10">
    <location>
        <begin position="458"/>
        <end position="519"/>
    </location>
</feature>
<feature type="compositionally biased region" description="Basic residues" evidence="10">
    <location>
        <begin position="508"/>
        <end position="519"/>
    </location>
</feature>
<reference evidence="13" key="1">
    <citation type="submission" date="2025-08" db="UniProtKB">
        <authorList>
            <consortium name="RefSeq"/>
        </authorList>
    </citation>
    <scope>IDENTIFICATION</scope>
</reference>
<dbReference type="InterPro" id="IPR001254">
    <property type="entry name" value="Trypsin_dom"/>
</dbReference>
<evidence type="ECO:0000313" key="12">
    <source>
        <dbReference type="Proteomes" id="UP001652642"/>
    </source>
</evidence>
<gene>
    <name evidence="13" type="primary">LOC110084408</name>
</gene>
<dbReference type="InterPro" id="IPR033116">
    <property type="entry name" value="TRYPSIN_SER"/>
</dbReference>
<feature type="domain" description="Peptidase S1" evidence="11">
    <location>
        <begin position="27"/>
        <end position="334"/>
    </location>
</feature>
<dbReference type="InterPro" id="IPR009003">
    <property type="entry name" value="Peptidase_S1_PA"/>
</dbReference>
<proteinExistence type="inferred from homology"/>
<feature type="compositionally biased region" description="Low complexity" evidence="10">
    <location>
        <begin position="339"/>
        <end position="366"/>
    </location>
</feature>
<evidence type="ECO:0000256" key="7">
    <source>
        <dbReference type="ARBA" id="ARBA00022825"/>
    </source>
</evidence>
<feature type="compositionally biased region" description="Polar residues" evidence="10">
    <location>
        <begin position="408"/>
        <end position="425"/>
    </location>
</feature>
<keyword evidence="6 9" id="KW-0378">Hydrolase</keyword>
<protein>
    <recommendedName>
        <fullName evidence="4">Acrosin</fullName>
        <ecNumber evidence="3">3.4.21.10</ecNumber>
    </recommendedName>
</protein>
<dbReference type="InterPro" id="IPR018114">
    <property type="entry name" value="TRYPSIN_HIS"/>
</dbReference>
<feature type="compositionally biased region" description="Low complexity" evidence="10">
    <location>
        <begin position="458"/>
        <end position="481"/>
    </location>
</feature>
<evidence type="ECO:0000256" key="10">
    <source>
        <dbReference type="SAM" id="MobiDB-lite"/>
    </source>
</evidence>